<proteinExistence type="predicted"/>
<dbReference type="AlphaFoldDB" id="A0A9W8W538"/>
<comment type="caution">
    <text evidence="1">The sequence shown here is derived from an EMBL/GenBank/DDBJ whole genome shotgun (WGS) entry which is preliminary data.</text>
</comment>
<reference evidence="1" key="1">
    <citation type="submission" date="2022-10" db="EMBL/GenBank/DDBJ databases">
        <title>Tapping the CABI collections for fungal endophytes: first genome assemblies for Collariella, Neodidymelliopsis, Ascochyta clinopodiicola, Didymella pomorum, Didymosphaeria variabile, Neocosmospora piperis and Neocucurbitaria cava.</title>
        <authorList>
            <person name="Hill R."/>
        </authorList>
    </citation>
    <scope>NUCLEOTIDE SEQUENCE</scope>
    <source>
        <strain evidence="1">IMI 366586</strain>
    </source>
</reference>
<gene>
    <name evidence="1" type="ORF">N0V84_010094</name>
</gene>
<dbReference type="OrthoDB" id="4177740at2759"/>
<sequence>MYDSSRPLHQGMLRSELRVAVGLVKEQIRRAHVYIDHHIISVLVIGFHSRISARITQAYFQNGQLVLRPSRLINLHTPVMSTEVGLVTRWLNSRAIGETCLPVPEAERLDDSMAPEAERFDDPMVIEVEVVDVKAMSSKTIHARA</sequence>
<accession>A0A9W8W538</accession>
<name>A0A9W8W538_9HYPO</name>
<evidence type="ECO:0000313" key="1">
    <source>
        <dbReference type="EMBL" id="KAJ4312116.1"/>
    </source>
</evidence>
<organism evidence="1 2">
    <name type="scientific">Fusarium piperis</name>
    <dbReference type="NCBI Taxonomy" id="1435070"/>
    <lineage>
        <taxon>Eukaryota</taxon>
        <taxon>Fungi</taxon>
        <taxon>Dikarya</taxon>
        <taxon>Ascomycota</taxon>
        <taxon>Pezizomycotina</taxon>
        <taxon>Sordariomycetes</taxon>
        <taxon>Hypocreomycetidae</taxon>
        <taxon>Hypocreales</taxon>
        <taxon>Nectriaceae</taxon>
        <taxon>Fusarium</taxon>
        <taxon>Fusarium solani species complex</taxon>
    </lineage>
</organism>
<protein>
    <submittedName>
        <fullName evidence="1">Uncharacterized protein</fullName>
    </submittedName>
</protein>
<dbReference type="Proteomes" id="UP001140502">
    <property type="component" value="Unassembled WGS sequence"/>
</dbReference>
<keyword evidence="2" id="KW-1185">Reference proteome</keyword>
<evidence type="ECO:0000313" key="2">
    <source>
        <dbReference type="Proteomes" id="UP001140502"/>
    </source>
</evidence>
<dbReference type="EMBL" id="JAPEUR010000304">
    <property type="protein sequence ID" value="KAJ4312116.1"/>
    <property type="molecule type" value="Genomic_DNA"/>
</dbReference>